<dbReference type="RefSeq" id="WP_019167241.1">
    <property type="nucleotide sequence ID" value="NZ_CAIB01000013.1"/>
</dbReference>
<reference evidence="2 3" key="1">
    <citation type="submission" date="2018-06" db="EMBL/GenBank/DDBJ databases">
        <authorList>
            <consortium name="Pathogen Informatics"/>
            <person name="Doyle S."/>
        </authorList>
    </citation>
    <scope>NUCLEOTIDE SEQUENCE [LARGE SCALE GENOMIC DNA]</scope>
    <source>
        <strain evidence="3">NCTC 11048</strain>
    </source>
</reference>
<dbReference type="Proteomes" id="UP000255549">
    <property type="component" value="Unassembled WGS sequence"/>
</dbReference>
<name>A0A380G693_STAIN</name>
<dbReference type="AlphaFoldDB" id="A0A380G693"/>
<evidence type="ECO:0000256" key="1">
    <source>
        <dbReference type="SAM" id="Phobius"/>
    </source>
</evidence>
<keyword evidence="1" id="KW-0472">Membrane</keyword>
<sequence>MYTILIILTVLTVIAWIKAIRAFRQTEQKGKISPNTWVIIGAVLTTLTIMMMFIFSQN</sequence>
<evidence type="ECO:0000313" key="2">
    <source>
        <dbReference type="EMBL" id="SUM45788.1"/>
    </source>
</evidence>
<dbReference type="EMBL" id="UHDP01000003">
    <property type="protein sequence ID" value="SUM45788.1"/>
    <property type="molecule type" value="Genomic_DNA"/>
</dbReference>
<accession>A0A380G693</accession>
<proteinExistence type="predicted"/>
<feature type="transmembrane region" description="Helical" evidence="1">
    <location>
        <begin position="35"/>
        <end position="55"/>
    </location>
</feature>
<gene>
    <name evidence="2" type="ORF">NCTC11048_00777</name>
</gene>
<organism evidence="2 3">
    <name type="scientific">Staphylococcus intermedius NCTC 11048</name>
    <dbReference type="NCBI Taxonomy" id="1141106"/>
    <lineage>
        <taxon>Bacteria</taxon>
        <taxon>Bacillati</taxon>
        <taxon>Bacillota</taxon>
        <taxon>Bacilli</taxon>
        <taxon>Bacillales</taxon>
        <taxon>Staphylococcaceae</taxon>
        <taxon>Staphylococcus</taxon>
        <taxon>Staphylococcus intermedius group</taxon>
    </lineage>
</organism>
<keyword evidence="1" id="KW-0812">Transmembrane</keyword>
<protein>
    <submittedName>
        <fullName evidence="2">Uncharacterized protein</fullName>
    </submittedName>
</protein>
<evidence type="ECO:0000313" key="3">
    <source>
        <dbReference type="Proteomes" id="UP000255549"/>
    </source>
</evidence>
<keyword evidence="3" id="KW-1185">Reference proteome</keyword>
<dbReference type="STRING" id="1141106.GCA_000308095_02596"/>
<keyword evidence="1" id="KW-1133">Transmembrane helix</keyword>